<dbReference type="EMBL" id="CAJFCJ010000001">
    <property type="protein sequence ID" value="CAD5111407.1"/>
    <property type="molecule type" value="Genomic_DNA"/>
</dbReference>
<name>A0A7I8V577_9ANNE</name>
<reference evidence="2 3" key="1">
    <citation type="submission" date="2020-08" db="EMBL/GenBank/DDBJ databases">
        <authorList>
            <person name="Hejnol A."/>
        </authorList>
    </citation>
    <scope>NUCLEOTIDE SEQUENCE [LARGE SCALE GENOMIC DNA]</scope>
</reference>
<dbReference type="AlphaFoldDB" id="A0A7I8V577"/>
<dbReference type="OrthoDB" id="1112980at2759"/>
<organism evidence="2 3">
    <name type="scientific">Dimorphilus gyrociliatus</name>
    <dbReference type="NCBI Taxonomy" id="2664684"/>
    <lineage>
        <taxon>Eukaryota</taxon>
        <taxon>Metazoa</taxon>
        <taxon>Spiralia</taxon>
        <taxon>Lophotrochozoa</taxon>
        <taxon>Annelida</taxon>
        <taxon>Polychaeta</taxon>
        <taxon>Polychaeta incertae sedis</taxon>
        <taxon>Dinophilidae</taxon>
        <taxon>Dimorphilus</taxon>
    </lineage>
</organism>
<sequence length="145" mass="16743">MATPSEKREEEQDQPKDSTESVDLPDKRKRNLLEFEDVPPIKQKLNLKYKEKPSCLKTRKLPESSVLSKVKAFLPTFKADNEKILSNAEEHQIESREEDEKVIEMNIALCEMNSSDEESDENVQSSSLDSSSDEEMQPRKKIEEL</sequence>
<comment type="caution">
    <text evidence="2">The sequence shown here is derived from an EMBL/GenBank/DDBJ whole genome shotgun (WGS) entry which is preliminary data.</text>
</comment>
<dbReference type="Pfam" id="PF15370">
    <property type="entry name" value="NOPCHAP1"/>
    <property type="match status" value="1"/>
</dbReference>
<dbReference type="PANTHER" id="PTHR28674:SF1">
    <property type="entry name" value="NOP PROTEIN CHAPERONE 1"/>
    <property type="match status" value="1"/>
</dbReference>
<dbReference type="GO" id="GO:0000492">
    <property type="term" value="P:box C/D snoRNP assembly"/>
    <property type="evidence" value="ECO:0007669"/>
    <property type="project" value="InterPro"/>
</dbReference>
<proteinExistence type="predicted"/>
<keyword evidence="3" id="KW-1185">Reference proteome</keyword>
<dbReference type="GO" id="GO:0062064">
    <property type="term" value="F:box C/D methylation guide snoRNP complex binding"/>
    <property type="evidence" value="ECO:0007669"/>
    <property type="project" value="TreeGrafter"/>
</dbReference>
<feature type="region of interest" description="Disordered" evidence="1">
    <location>
        <begin position="111"/>
        <end position="145"/>
    </location>
</feature>
<dbReference type="PANTHER" id="PTHR28674">
    <property type="entry name" value="SIMILAR TO DNA SEGMENT, CHR 10, WAYNE STATE UNIVERSITY 102,-EXPRESSED"/>
    <property type="match status" value="1"/>
</dbReference>
<protein>
    <submittedName>
        <fullName evidence="2">DgyrCDS717</fullName>
    </submittedName>
</protein>
<evidence type="ECO:0000313" key="3">
    <source>
        <dbReference type="Proteomes" id="UP000549394"/>
    </source>
</evidence>
<feature type="compositionally biased region" description="Basic and acidic residues" evidence="1">
    <location>
        <begin position="136"/>
        <end position="145"/>
    </location>
</feature>
<feature type="compositionally biased region" description="Basic and acidic residues" evidence="1">
    <location>
        <begin position="1"/>
        <end position="19"/>
    </location>
</feature>
<feature type="region of interest" description="Disordered" evidence="1">
    <location>
        <begin position="1"/>
        <end position="28"/>
    </location>
</feature>
<accession>A0A7I8V577</accession>
<evidence type="ECO:0000313" key="2">
    <source>
        <dbReference type="EMBL" id="CAD5111407.1"/>
    </source>
</evidence>
<evidence type="ECO:0000256" key="1">
    <source>
        <dbReference type="SAM" id="MobiDB-lite"/>
    </source>
</evidence>
<dbReference type="Proteomes" id="UP000549394">
    <property type="component" value="Unassembled WGS sequence"/>
</dbReference>
<dbReference type="InterPro" id="IPR027921">
    <property type="entry name" value="NOPCHAP1"/>
</dbReference>
<gene>
    <name evidence="2" type="ORF">DGYR_LOCUS706</name>
</gene>